<dbReference type="RefSeq" id="XP_056038304.1">
    <property type="nucleotide sequence ID" value="XM_056182834.1"/>
</dbReference>
<reference evidence="1 2" key="1">
    <citation type="journal article" date="2023" name="G3 (Bethesda)">
        <title>A high-quality reference genome for the fission yeast Schizosaccharomyces osmophilus.</title>
        <authorList>
            <person name="Jia G.S."/>
            <person name="Zhang W.C."/>
            <person name="Liang Y."/>
            <person name="Liu X.H."/>
            <person name="Rhind N."/>
            <person name="Pidoux A."/>
            <person name="Brysch-Herzberg M."/>
            <person name="Du L.L."/>
        </authorList>
    </citation>
    <scope>NUCLEOTIDE SEQUENCE [LARGE SCALE GENOMIC DNA]</scope>
    <source>
        <strain evidence="1 2">CBS 15793</strain>
    </source>
</reference>
<dbReference type="EMBL" id="CP115612">
    <property type="protein sequence ID" value="WBW74061.1"/>
    <property type="molecule type" value="Genomic_DNA"/>
</dbReference>
<evidence type="ECO:0000313" key="1">
    <source>
        <dbReference type="EMBL" id="WBW74061.1"/>
    </source>
</evidence>
<dbReference type="KEGG" id="som:SOMG_04047"/>
<dbReference type="AlphaFoldDB" id="A0AAE9WF06"/>
<name>A0AAE9WF06_9SCHI</name>
<keyword evidence="2" id="KW-1185">Reference proteome</keyword>
<organism evidence="1 2">
    <name type="scientific">Schizosaccharomyces osmophilus</name>
    <dbReference type="NCBI Taxonomy" id="2545709"/>
    <lineage>
        <taxon>Eukaryota</taxon>
        <taxon>Fungi</taxon>
        <taxon>Dikarya</taxon>
        <taxon>Ascomycota</taxon>
        <taxon>Taphrinomycotina</taxon>
        <taxon>Schizosaccharomycetes</taxon>
        <taxon>Schizosaccharomycetales</taxon>
        <taxon>Schizosaccharomycetaceae</taxon>
        <taxon>Schizosaccharomyces</taxon>
    </lineage>
</organism>
<sequence>MWEVSSCSQSAARTAIRGTEVKVFARLLPGRGNKEAGGKRLKEQRRKKWVNKSLLWKKNSPNALCFAGRCDSSLKCHQKQKTVEQTDFLLATASKSDEPVGTNGWLI</sequence>
<protein>
    <submittedName>
        <fullName evidence="1">Uncharacterized protein</fullName>
    </submittedName>
</protein>
<gene>
    <name evidence="1" type="ORF">SOMG_04047</name>
</gene>
<accession>A0AAE9WF06</accession>
<dbReference type="Proteomes" id="UP001212411">
    <property type="component" value="Chromosome 2"/>
</dbReference>
<dbReference type="GeneID" id="80877523"/>
<evidence type="ECO:0000313" key="2">
    <source>
        <dbReference type="Proteomes" id="UP001212411"/>
    </source>
</evidence>
<proteinExistence type="predicted"/>